<gene>
    <name evidence="3" type="ORF">SAMN05660199_02953</name>
</gene>
<dbReference type="InterPro" id="IPR036388">
    <property type="entry name" value="WH-like_DNA-bd_sf"/>
</dbReference>
<feature type="compositionally biased region" description="Basic and acidic residues" evidence="1">
    <location>
        <begin position="86"/>
        <end position="95"/>
    </location>
</feature>
<evidence type="ECO:0000313" key="4">
    <source>
        <dbReference type="Proteomes" id="UP000199088"/>
    </source>
</evidence>
<dbReference type="InterPro" id="IPR000835">
    <property type="entry name" value="HTH_MarR-typ"/>
</dbReference>
<dbReference type="STRING" id="1052260.SAMN05660199_02953"/>
<dbReference type="SMART" id="SM00347">
    <property type="entry name" value="HTH_MARR"/>
    <property type="match status" value="1"/>
</dbReference>
<dbReference type="PANTHER" id="PTHR33164:SF99">
    <property type="entry name" value="MARR FAMILY REGULATORY PROTEIN"/>
    <property type="match status" value="1"/>
</dbReference>
<reference evidence="4" key="1">
    <citation type="submission" date="2016-10" db="EMBL/GenBank/DDBJ databases">
        <authorList>
            <person name="Varghese N."/>
            <person name="Submissions S."/>
        </authorList>
    </citation>
    <scope>NUCLEOTIDE SEQUENCE [LARGE SCALE GENOMIC DNA]</scope>
    <source>
        <strain evidence="4">DSM 45843</strain>
    </source>
</reference>
<organism evidence="3 4">
    <name type="scientific">Klenkia soli</name>
    <dbReference type="NCBI Taxonomy" id="1052260"/>
    <lineage>
        <taxon>Bacteria</taxon>
        <taxon>Bacillati</taxon>
        <taxon>Actinomycetota</taxon>
        <taxon>Actinomycetes</taxon>
        <taxon>Geodermatophilales</taxon>
        <taxon>Geodermatophilaceae</taxon>
        <taxon>Klenkia</taxon>
    </lineage>
</organism>
<evidence type="ECO:0000259" key="2">
    <source>
        <dbReference type="PROSITE" id="PS50995"/>
    </source>
</evidence>
<dbReference type="InterPro" id="IPR036390">
    <property type="entry name" value="WH_DNA-bd_sf"/>
</dbReference>
<dbReference type="GO" id="GO:0003700">
    <property type="term" value="F:DNA-binding transcription factor activity"/>
    <property type="evidence" value="ECO:0007669"/>
    <property type="project" value="InterPro"/>
</dbReference>
<feature type="region of interest" description="Disordered" evidence="1">
    <location>
        <begin position="86"/>
        <end position="126"/>
    </location>
</feature>
<accession>A0A1H0P353</accession>
<dbReference type="InterPro" id="IPR039422">
    <property type="entry name" value="MarR/SlyA-like"/>
</dbReference>
<dbReference type="EMBL" id="FNIR01000009">
    <property type="protein sequence ID" value="SDO99442.1"/>
    <property type="molecule type" value="Genomic_DNA"/>
</dbReference>
<dbReference type="SUPFAM" id="SSF46785">
    <property type="entry name" value="Winged helix' DNA-binding domain"/>
    <property type="match status" value="1"/>
</dbReference>
<dbReference type="PROSITE" id="PS50995">
    <property type="entry name" value="HTH_MARR_2"/>
    <property type="match status" value="1"/>
</dbReference>
<dbReference type="OrthoDB" id="8635520at2"/>
<dbReference type="Pfam" id="PF12802">
    <property type="entry name" value="MarR_2"/>
    <property type="match status" value="1"/>
</dbReference>
<dbReference type="PANTHER" id="PTHR33164">
    <property type="entry name" value="TRANSCRIPTIONAL REGULATOR, MARR FAMILY"/>
    <property type="match status" value="1"/>
</dbReference>
<dbReference type="GO" id="GO:0006950">
    <property type="term" value="P:response to stress"/>
    <property type="evidence" value="ECO:0007669"/>
    <property type="project" value="TreeGrafter"/>
</dbReference>
<dbReference type="AlphaFoldDB" id="A0A1H0P353"/>
<dbReference type="Gene3D" id="1.10.10.10">
    <property type="entry name" value="Winged helix-like DNA-binding domain superfamily/Winged helix DNA-binding domain"/>
    <property type="match status" value="1"/>
</dbReference>
<dbReference type="GO" id="GO:0003677">
    <property type="term" value="F:DNA binding"/>
    <property type="evidence" value="ECO:0007669"/>
    <property type="project" value="UniProtKB-KW"/>
</dbReference>
<dbReference type="Proteomes" id="UP000199088">
    <property type="component" value="Unassembled WGS sequence"/>
</dbReference>
<keyword evidence="4" id="KW-1185">Reference proteome</keyword>
<sequence>MEVLMGQPLTDDLGFLLSRASGVVVRATNAALVEHGLRVRQYSVLVLAADAAEGITQRELADVLGLDPSQVVLLVDELAASGLVERRPSSTDRRTKLVAATPRGREVRSAAARTAADGAGGPLAGLDQAERAQLRELLGRLLATGGAPDAPGSRGRSGSAPRTGAEPER</sequence>
<feature type="domain" description="HTH marR-type" evidence="2">
    <location>
        <begin position="10"/>
        <end position="143"/>
    </location>
</feature>
<protein>
    <submittedName>
        <fullName evidence="3">DNA-binding transcriptional regulator, MarR family</fullName>
    </submittedName>
</protein>
<proteinExistence type="predicted"/>
<feature type="region of interest" description="Disordered" evidence="1">
    <location>
        <begin position="140"/>
        <end position="169"/>
    </location>
</feature>
<evidence type="ECO:0000313" key="3">
    <source>
        <dbReference type="EMBL" id="SDO99442.1"/>
    </source>
</evidence>
<dbReference type="PRINTS" id="PR00598">
    <property type="entry name" value="HTHMARR"/>
</dbReference>
<keyword evidence="3" id="KW-0238">DNA-binding</keyword>
<evidence type="ECO:0000256" key="1">
    <source>
        <dbReference type="SAM" id="MobiDB-lite"/>
    </source>
</evidence>
<name>A0A1H0P353_9ACTN</name>